<dbReference type="EMBL" id="JAGPNL010000003">
    <property type="protein sequence ID" value="MBQ0827812.1"/>
    <property type="molecule type" value="Genomic_DNA"/>
</dbReference>
<organism evidence="3 4">
    <name type="scientific">Streptomyces tagetis</name>
    <dbReference type="NCBI Taxonomy" id="2820809"/>
    <lineage>
        <taxon>Bacteria</taxon>
        <taxon>Bacillati</taxon>
        <taxon>Actinomycetota</taxon>
        <taxon>Actinomycetes</taxon>
        <taxon>Kitasatosporales</taxon>
        <taxon>Streptomycetaceae</taxon>
        <taxon>Streptomyces</taxon>
    </lineage>
</organism>
<gene>
    <name evidence="3" type="ORF">J5Y05_15015</name>
</gene>
<evidence type="ECO:0000256" key="2">
    <source>
        <dbReference type="SAM" id="SignalP"/>
    </source>
</evidence>
<protein>
    <recommendedName>
        <fullName evidence="5">Lipoprotein</fullName>
    </recommendedName>
</protein>
<dbReference type="AlphaFoldDB" id="A0A940XI35"/>
<evidence type="ECO:0008006" key="5">
    <source>
        <dbReference type="Google" id="ProtNLM"/>
    </source>
</evidence>
<dbReference type="PROSITE" id="PS51257">
    <property type="entry name" value="PROKAR_LIPOPROTEIN"/>
    <property type="match status" value="1"/>
</dbReference>
<feature type="region of interest" description="Disordered" evidence="1">
    <location>
        <begin position="50"/>
        <end position="85"/>
    </location>
</feature>
<evidence type="ECO:0000256" key="1">
    <source>
        <dbReference type="SAM" id="MobiDB-lite"/>
    </source>
</evidence>
<keyword evidence="4" id="KW-1185">Reference proteome</keyword>
<feature type="chain" id="PRO_5037773178" description="Lipoprotein" evidence="2">
    <location>
        <begin position="28"/>
        <end position="200"/>
    </location>
</feature>
<dbReference type="Proteomes" id="UP000677875">
    <property type="component" value="Unassembled WGS sequence"/>
</dbReference>
<keyword evidence="2" id="KW-0732">Signal</keyword>
<feature type="signal peptide" evidence="2">
    <location>
        <begin position="1"/>
        <end position="27"/>
    </location>
</feature>
<proteinExistence type="predicted"/>
<name>A0A940XI35_9ACTN</name>
<sequence length="200" mass="19934">MSSRRAPRRYAFLGAVLGAVALSCATACSGTGGDLTDDAPPAVRTLAPHTGVTVSGASSPAGEPDEGDRSPLPPDDGGRSPLPPGAATAMRCGPGLNAPGGLEARTCVLTQGAETWARTSYRNATGRPLESVLRLTGPGGQAVRARCPVGAGDAPDVCETSRQPLRGGAAGYEAVAEFTERDGGGTLLRSGSNFTTATGG</sequence>
<accession>A0A940XI35</accession>
<comment type="caution">
    <text evidence="3">The sequence shown here is derived from an EMBL/GenBank/DDBJ whole genome shotgun (WGS) entry which is preliminary data.</text>
</comment>
<evidence type="ECO:0000313" key="4">
    <source>
        <dbReference type="Proteomes" id="UP000677875"/>
    </source>
</evidence>
<reference evidence="3" key="1">
    <citation type="submission" date="2021-04" db="EMBL/GenBank/DDBJ databases">
        <title>Genome seq and assembly of Streptomyces sp. RG38.</title>
        <authorList>
            <person name="Chhetri G."/>
        </authorList>
    </citation>
    <scope>NUCLEOTIDE SEQUENCE</scope>
    <source>
        <strain evidence="3">RG38</strain>
    </source>
</reference>
<evidence type="ECO:0000313" key="3">
    <source>
        <dbReference type="EMBL" id="MBQ0827812.1"/>
    </source>
</evidence>